<dbReference type="EMBL" id="MUEO01000046">
    <property type="protein sequence ID" value="OOE42239.1"/>
    <property type="molecule type" value="Genomic_DNA"/>
</dbReference>
<evidence type="ECO:0000313" key="4">
    <source>
        <dbReference type="Proteomes" id="UP000188726"/>
    </source>
</evidence>
<proteinExistence type="predicted"/>
<gene>
    <name evidence="2" type="ORF">BZG00_01965</name>
    <name evidence="3" type="ORF">BZG09_14260</name>
</gene>
<dbReference type="EMBL" id="MUEK01000001">
    <property type="protein sequence ID" value="OOE41759.1"/>
    <property type="molecule type" value="Genomic_DNA"/>
</dbReference>
<keyword evidence="5" id="KW-1185">Reference proteome</keyword>
<accession>A0AB36K2B2</accession>
<feature type="chain" id="PRO_5044719909" evidence="1">
    <location>
        <begin position="21"/>
        <end position="100"/>
    </location>
</feature>
<feature type="signal peptide" evidence="1">
    <location>
        <begin position="1"/>
        <end position="20"/>
    </location>
</feature>
<sequence length="100" mass="10476">MMKAMTLAAVLTITATPALASLNVDVTPAQQGAWVEVEYNGEPVSGAAVKSSSLNESLLTSESGRVFIPTANNASSSITYTVNAKNTQVEATRFIAINRD</sequence>
<evidence type="ECO:0000256" key="1">
    <source>
        <dbReference type="SAM" id="SignalP"/>
    </source>
</evidence>
<dbReference type="Proteomes" id="UP000188726">
    <property type="component" value="Unassembled WGS sequence"/>
</dbReference>
<protein>
    <submittedName>
        <fullName evidence="2">Uncharacterized protein</fullName>
    </submittedName>
</protein>
<evidence type="ECO:0000313" key="3">
    <source>
        <dbReference type="EMBL" id="OOE42239.1"/>
    </source>
</evidence>
<reference evidence="4 5" key="1">
    <citation type="journal article" date="2017" name="Genome Announc.">
        <title>Draft Genome Sequences of Salinivibrio proteolyticus, Salinivibrio sharmensis, Salinivibrio siamensis, Salinivibrio costicola subsp. alcaliphilus, Salinivibrio costicola subsp. vallismortis, and 29 New Isolates Belonging to the Genus Salinivibrio.</title>
        <authorList>
            <person name="Lopez-Hermoso C."/>
            <person name="de la Haba R.R."/>
            <person name="Sanchez-Porro C."/>
            <person name="Bayliss S.C."/>
            <person name="Feil E.J."/>
            <person name="Ventosa A."/>
        </authorList>
    </citation>
    <scope>NUCLEOTIDE SEQUENCE [LARGE SCALE GENOMIC DNA]</scope>
    <source>
        <strain evidence="2 5">AL184</strain>
        <strain evidence="3 4">IC202</strain>
    </source>
</reference>
<name>A0AB36K2B2_9GAMM</name>
<keyword evidence="1" id="KW-0732">Signal</keyword>
<evidence type="ECO:0000313" key="2">
    <source>
        <dbReference type="EMBL" id="OOE41759.1"/>
    </source>
</evidence>
<organism evidence="2 5">
    <name type="scientific">Salinivibrio kushneri</name>
    <dbReference type="NCBI Taxonomy" id="1908198"/>
    <lineage>
        <taxon>Bacteria</taxon>
        <taxon>Pseudomonadati</taxon>
        <taxon>Pseudomonadota</taxon>
        <taxon>Gammaproteobacteria</taxon>
        <taxon>Vibrionales</taxon>
        <taxon>Vibrionaceae</taxon>
        <taxon>Salinivibrio</taxon>
    </lineage>
</organism>
<dbReference type="Proteomes" id="UP000189021">
    <property type="component" value="Unassembled WGS sequence"/>
</dbReference>
<evidence type="ECO:0000313" key="5">
    <source>
        <dbReference type="Proteomes" id="UP000189021"/>
    </source>
</evidence>
<dbReference type="RefSeq" id="WP_077459336.1">
    <property type="nucleotide sequence ID" value="NZ_CP040021.1"/>
</dbReference>
<dbReference type="AlphaFoldDB" id="A0AB36K2B2"/>
<comment type="caution">
    <text evidence="2">The sequence shown here is derived from an EMBL/GenBank/DDBJ whole genome shotgun (WGS) entry which is preliminary data.</text>
</comment>